<dbReference type="PANTHER" id="PTHR35562:SF2">
    <property type="entry name" value="DNA ENDONUCLEASE SMRA-RELATED"/>
    <property type="match status" value="1"/>
</dbReference>
<dbReference type="AlphaFoldDB" id="A0A494RGP7"/>
<dbReference type="EMBL" id="CP032707">
    <property type="protein sequence ID" value="AYG94619.1"/>
    <property type="molecule type" value="Genomic_DNA"/>
</dbReference>
<feature type="region of interest" description="Disordered" evidence="1">
    <location>
        <begin position="1"/>
        <end position="122"/>
    </location>
</feature>
<name>A0A494RGP7_9CAUL</name>
<sequence>MARSPSGKGPPKAASATKPGTTEDDRRIWGRVTATVTPPAQRKAARVTPGAVLPALDEAPPAAPPAAQRGVAGKKRAAALTPASAGRVAASPPPKPPAPRPRPAPEELEPRRQRRLSRERDPIEARIDLHGFGRFEAEDQLRGFLIGCQARGLRSVLVITGQGRRGGGVIRASVHEWLTGPHLRGVVSGFASAHRRHGGEGALYVTLKGR</sequence>
<reference evidence="3 4" key="1">
    <citation type="submission" date="2018-10" db="EMBL/GenBank/DDBJ databases">
        <title>Complete genome sequence of Brevundimonas naejangsanensis BRV3.</title>
        <authorList>
            <person name="Berrios L."/>
            <person name="Ely B."/>
        </authorList>
    </citation>
    <scope>NUCLEOTIDE SEQUENCE [LARGE SCALE GENOMIC DNA]</scope>
    <source>
        <strain evidence="3 4">BRV3</strain>
    </source>
</reference>
<dbReference type="InterPro" id="IPR002625">
    <property type="entry name" value="Smr_dom"/>
</dbReference>
<evidence type="ECO:0000313" key="3">
    <source>
        <dbReference type="EMBL" id="AYG94619.1"/>
    </source>
</evidence>
<organism evidence="3 4">
    <name type="scientific">Brevundimonas naejangsanensis</name>
    <dbReference type="NCBI Taxonomy" id="588932"/>
    <lineage>
        <taxon>Bacteria</taxon>
        <taxon>Pseudomonadati</taxon>
        <taxon>Pseudomonadota</taxon>
        <taxon>Alphaproteobacteria</taxon>
        <taxon>Caulobacterales</taxon>
        <taxon>Caulobacteraceae</taxon>
        <taxon>Brevundimonas</taxon>
    </lineage>
</organism>
<dbReference type="InterPro" id="IPR036063">
    <property type="entry name" value="Smr_dom_sf"/>
</dbReference>
<dbReference type="Gene3D" id="3.30.1370.110">
    <property type="match status" value="1"/>
</dbReference>
<evidence type="ECO:0000256" key="1">
    <source>
        <dbReference type="SAM" id="MobiDB-lite"/>
    </source>
</evidence>
<keyword evidence="4" id="KW-1185">Reference proteome</keyword>
<dbReference type="OrthoDB" id="7165597at2"/>
<dbReference type="PANTHER" id="PTHR35562">
    <property type="entry name" value="DNA ENDONUCLEASE SMRA-RELATED"/>
    <property type="match status" value="1"/>
</dbReference>
<dbReference type="SMART" id="SM00463">
    <property type="entry name" value="SMR"/>
    <property type="match status" value="1"/>
</dbReference>
<dbReference type="RefSeq" id="WP_121481771.1">
    <property type="nucleotide sequence ID" value="NZ_CP032707.1"/>
</dbReference>
<dbReference type="Proteomes" id="UP000276984">
    <property type="component" value="Chromosome"/>
</dbReference>
<proteinExistence type="predicted"/>
<feature type="domain" description="Smr" evidence="2">
    <location>
        <begin position="127"/>
        <end position="208"/>
    </location>
</feature>
<protein>
    <submittedName>
        <fullName evidence="3">DNA mismatch repair protein MutS</fullName>
    </submittedName>
</protein>
<evidence type="ECO:0000313" key="4">
    <source>
        <dbReference type="Proteomes" id="UP000276984"/>
    </source>
</evidence>
<dbReference type="SUPFAM" id="SSF160443">
    <property type="entry name" value="SMR domain-like"/>
    <property type="match status" value="1"/>
</dbReference>
<gene>
    <name evidence="3" type="ORF">D8I30_05065</name>
</gene>
<accession>A0A494RGP7</accession>
<feature type="compositionally biased region" description="Pro residues" evidence="1">
    <location>
        <begin position="91"/>
        <end position="102"/>
    </location>
</feature>
<evidence type="ECO:0000259" key="2">
    <source>
        <dbReference type="PROSITE" id="PS50828"/>
    </source>
</evidence>
<dbReference type="PROSITE" id="PS50828">
    <property type="entry name" value="SMR"/>
    <property type="match status" value="1"/>
</dbReference>
<dbReference type="Pfam" id="PF01713">
    <property type="entry name" value="Smr"/>
    <property type="match status" value="1"/>
</dbReference>
<feature type="compositionally biased region" description="Basic and acidic residues" evidence="1">
    <location>
        <begin position="103"/>
        <end position="122"/>
    </location>
</feature>